<protein>
    <submittedName>
        <fullName evidence="5">Multidrug transporter</fullName>
    </submittedName>
</protein>
<comment type="caution">
    <text evidence="5">The sequence shown here is derived from an EMBL/GenBank/DDBJ whole genome shotgun (WGS) entry which is preliminary data.</text>
</comment>
<comment type="similarity">
    <text evidence="2">Belongs to the EamA transporter family.</text>
</comment>
<gene>
    <name evidence="5" type="ORF">N780_19745</name>
</gene>
<dbReference type="Pfam" id="PF00892">
    <property type="entry name" value="EamA"/>
    <property type="match status" value="1"/>
</dbReference>
<dbReference type="InterPro" id="IPR037185">
    <property type="entry name" value="EmrE-like"/>
</dbReference>
<keyword evidence="3" id="KW-0472">Membrane</keyword>
<reference evidence="5 6" key="1">
    <citation type="submission" date="2013-08" db="EMBL/GenBank/DDBJ databases">
        <title>Genome of Pontibacillus chungwhensis.</title>
        <authorList>
            <person name="Wang Q."/>
            <person name="Wang G."/>
        </authorList>
    </citation>
    <scope>NUCLEOTIDE SEQUENCE [LARGE SCALE GENOMIC DNA]</scope>
    <source>
        <strain evidence="5 6">BH030062</strain>
    </source>
</reference>
<evidence type="ECO:0000259" key="4">
    <source>
        <dbReference type="Pfam" id="PF00892"/>
    </source>
</evidence>
<evidence type="ECO:0000313" key="5">
    <source>
        <dbReference type="EMBL" id="KGP91451.1"/>
    </source>
</evidence>
<name>A0A0A2UY59_9BACI</name>
<dbReference type="Proteomes" id="UP000030153">
    <property type="component" value="Unassembled WGS sequence"/>
</dbReference>
<dbReference type="OrthoDB" id="129711at2"/>
<feature type="transmembrane region" description="Helical" evidence="3">
    <location>
        <begin position="36"/>
        <end position="59"/>
    </location>
</feature>
<dbReference type="STRING" id="1385513.N780_19745"/>
<dbReference type="SUPFAM" id="SSF103481">
    <property type="entry name" value="Multidrug resistance efflux transporter EmrE"/>
    <property type="match status" value="1"/>
</dbReference>
<dbReference type="RefSeq" id="WP_036783127.1">
    <property type="nucleotide sequence ID" value="NZ_AVBG01000006.1"/>
</dbReference>
<organism evidence="5 6">
    <name type="scientific">Pontibacillus chungwhensis BH030062</name>
    <dbReference type="NCBI Taxonomy" id="1385513"/>
    <lineage>
        <taxon>Bacteria</taxon>
        <taxon>Bacillati</taxon>
        <taxon>Bacillota</taxon>
        <taxon>Bacilli</taxon>
        <taxon>Bacillales</taxon>
        <taxon>Bacillaceae</taxon>
        <taxon>Pontibacillus</taxon>
    </lineage>
</organism>
<evidence type="ECO:0000256" key="1">
    <source>
        <dbReference type="ARBA" id="ARBA00004127"/>
    </source>
</evidence>
<dbReference type="Gene3D" id="1.10.3730.20">
    <property type="match status" value="1"/>
</dbReference>
<comment type="subcellular location">
    <subcellularLocation>
        <location evidence="1">Endomembrane system</location>
        <topology evidence="1">Multi-pass membrane protein</topology>
    </subcellularLocation>
</comment>
<keyword evidence="3" id="KW-1133">Transmembrane helix</keyword>
<keyword evidence="6" id="KW-1185">Reference proteome</keyword>
<evidence type="ECO:0000256" key="2">
    <source>
        <dbReference type="ARBA" id="ARBA00007362"/>
    </source>
</evidence>
<feature type="transmembrane region" description="Helical" evidence="3">
    <location>
        <begin position="65"/>
        <end position="85"/>
    </location>
</feature>
<dbReference type="InterPro" id="IPR000620">
    <property type="entry name" value="EamA_dom"/>
</dbReference>
<feature type="domain" description="EamA" evidence="4">
    <location>
        <begin position="7"/>
        <end position="108"/>
    </location>
</feature>
<accession>A0A0A2UY59</accession>
<proteinExistence type="inferred from homology"/>
<evidence type="ECO:0000256" key="3">
    <source>
        <dbReference type="SAM" id="Phobius"/>
    </source>
</evidence>
<evidence type="ECO:0000313" key="6">
    <source>
        <dbReference type="Proteomes" id="UP000030153"/>
    </source>
</evidence>
<feature type="transmembrane region" description="Helical" evidence="3">
    <location>
        <begin position="6"/>
        <end position="24"/>
    </location>
</feature>
<dbReference type="GO" id="GO:0016020">
    <property type="term" value="C:membrane"/>
    <property type="evidence" value="ECO:0007669"/>
    <property type="project" value="InterPro"/>
</dbReference>
<dbReference type="eggNOG" id="ENOG5032Z8K">
    <property type="taxonomic scope" value="Bacteria"/>
</dbReference>
<dbReference type="EMBL" id="AVBG01000006">
    <property type="protein sequence ID" value="KGP91451.1"/>
    <property type="molecule type" value="Genomic_DNA"/>
</dbReference>
<sequence length="109" mass="11876">MIIKLLLILFMTLFGSLGGFFFKKASDHPLGINTPFIMKLGTGGAFYLAGAILNIYLLTLLPYTVVYPITSVTYIWTMILSSLFLNETITIKKGIGVLLISGGSILLVL</sequence>
<dbReference type="AlphaFoldDB" id="A0A0A2UY59"/>
<keyword evidence="3" id="KW-0812">Transmembrane</keyword>